<reference evidence="1" key="1">
    <citation type="journal article" date="2014" name="Front. Microbiol.">
        <title>High frequency of phylogenetically diverse reductive dehalogenase-homologous genes in deep subseafloor sedimentary metagenomes.</title>
        <authorList>
            <person name="Kawai M."/>
            <person name="Futagami T."/>
            <person name="Toyoda A."/>
            <person name="Takaki Y."/>
            <person name="Nishi S."/>
            <person name="Hori S."/>
            <person name="Arai W."/>
            <person name="Tsubouchi T."/>
            <person name="Morono Y."/>
            <person name="Uchiyama I."/>
            <person name="Ito T."/>
            <person name="Fujiyama A."/>
            <person name="Inagaki F."/>
            <person name="Takami H."/>
        </authorList>
    </citation>
    <scope>NUCLEOTIDE SEQUENCE</scope>
    <source>
        <strain evidence="1">Expedition CK06-06</strain>
    </source>
</reference>
<dbReference type="Pfam" id="PF23802">
    <property type="entry name" value="DUF7178"/>
    <property type="match status" value="1"/>
</dbReference>
<protein>
    <submittedName>
        <fullName evidence="1">Uncharacterized protein</fullName>
    </submittedName>
</protein>
<dbReference type="EMBL" id="BARS01046053">
    <property type="protein sequence ID" value="GAG39396.1"/>
    <property type="molecule type" value="Genomic_DNA"/>
</dbReference>
<accession>X0YRQ2</accession>
<feature type="non-terminal residue" evidence="1">
    <location>
        <position position="1"/>
    </location>
</feature>
<organism evidence="1">
    <name type="scientific">marine sediment metagenome</name>
    <dbReference type="NCBI Taxonomy" id="412755"/>
    <lineage>
        <taxon>unclassified sequences</taxon>
        <taxon>metagenomes</taxon>
        <taxon>ecological metagenomes</taxon>
    </lineage>
</organism>
<proteinExistence type="predicted"/>
<feature type="non-terminal residue" evidence="1">
    <location>
        <position position="247"/>
    </location>
</feature>
<dbReference type="AlphaFoldDB" id="X0YRQ2"/>
<gene>
    <name evidence="1" type="ORF">S01H1_69366</name>
</gene>
<evidence type="ECO:0000313" key="1">
    <source>
        <dbReference type="EMBL" id="GAG39396.1"/>
    </source>
</evidence>
<name>X0YRQ2_9ZZZZ</name>
<dbReference type="InterPro" id="IPR055602">
    <property type="entry name" value="DUF7178"/>
</dbReference>
<sequence length="247" mass="27523">DAPNMRRWYTQHTETMKKAFGKDYDLFAMLLGVTSPQAPVENNVMFAAQTYAYMLGLVDKPGAMYPGALQRRIDSQWYSPETMLKDLESRMFKVTEFVRALLGDPDATVGDVWMYRLFYGDSAVHGKDSADYSVPQATGLRQKLLDLAAQMTEETGDLWTAREVQAALWVYINATQTGTAIKDIATFESGLNKKNELFGGKSPLEWLQSLVPNMKEGPLSKQVGLESIPLAPVSPLAKKLILGKMKV</sequence>
<comment type="caution">
    <text evidence="1">The sequence shown here is derived from an EMBL/GenBank/DDBJ whole genome shotgun (WGS) entry which is preliminary data.</text>
</comment>